<keyword evidence="1" id="KW-0812">Transmembrane</keyword>
<evidence type="ECO:0008006" key="4">
    <source>
        <dbReference type="Google" id="ProtNLM"/>
    </source>
</evidence>
<name>A0ABX5QA03_9BACL</name>
<accession>A0ABX5QA03</accession>
<protein>
    <recommendedName>
        <fullName evidence="4">DUF3899 domain-containing protein</fullName>
    </recommendedName>
</protein>
<keyword evidence="1" id="KW-0472">Membrane</keyword>
<organism evidence="2 3">
    <name type="scientific">Sporolactobacillus terrae</name>
    <dbReference type="NCBI Taxonomy" id="269673"/>
    <lineage>
        <taxon>Bacteria</taxon>
        <taxon>Bacillati</taxon>
        <taxon>Bacillota</taxon>
        <taxon>Bacilli</taxon>
        <taxon>Bacillales</taxon>
        <taxon>Sporolactobacillaceae</taxon>
        <taxon>Sporolactobacillus</taxon>
    </lineage>
</organism>
<keyword evidence="3" id="KW-1185">Reference proteome</keyword>
<sequence length="92" mass="10012">MAAILLAILLWLIGLFVLSASFFLNAIMRKKADVLLKDAEHEQGKDESVSIAMTIEGKILDRIPSYVIHSVTGVVGLTLIALGVVALAFYFH</sequence>
<evidence type="ECO:0000313" key="3">
    <source>
        <dbReference type="Proteomes" id="UP000285882"/>
    </source>
</evidence>
<dbReference type="Proteomes" id="UP000285882">
    <property type="component" value="Chromosome"/>
</dbReference>
<feature type="transmembrane region" description="Helical" evidence="1">
    <location>
        <begin position="6"/>
        <end position="27"/>
    </location>
</feature>
<evidence type="ECO:0000313" key="2">
    <source>
        <dbReference type="EMBL" id="QAA23454.1"/>
    </source>
</evidence>
<proteinExistence type="predicted"/>
<gene>
    <name evidence="2" type="ORF">C0674_13075</name>
</gene>
<reference evidence="2 3" key="1">
    <citation type="submission" date="2018-01" db="EMBL/GenBank/DDBJ databases">
        <title>Complete genome sequencing of Sporolactobacillus terrae DLG3.</title>
        <authorList>
            <person name="Nam Y.-D."/>
            <person name="Kang J."/>
            <person name="Chung W.-H."/>
        </authorList>
    </citation>
    <scope>NUCLEOTIDE SEQUENCE [LARGE SCALE GENOMIC DNA]</scope>
    <source>
        <strain evidence="2 3">DLG3</strain>
    </source>
</reference>
<keyword evidence="1" id="KW-1133">Transmembrane helix</keyword>
<feature type="transmembrane region" description="Helical" evidence="1">
    <location>
        <begin position="66"/>
        <end position="91"/>
    </location>
</feature>
<evidence type="ECO:0000256" key="1">
    <source>
        <dbReference type="SAM" id="Phobius"/>
    </source>
</evidence>
<dbReference type="EMBL" id="CP025688">
    <property type="protein sequence ID" value="QAA23454.1"/>
    <property type="molecule type" value="Genomic_DNA"/>
</dbReference>
<dbReference type="RefSeq" id="WP_028976604.1">
    <property type="nucleotide sequence ID" value="NZ_CP025688.1"/>
</dbReference>